<dbReference type="PROSITE" id="PS50006">
    <property type="entry name" value="FHA_DOMAIN"/>
    <property type="match status" value="1"/>
</dbReference>
<organism evidence="4 5">
    <name type="scientific">Sinocyclocheilus anshuiensis</name>
    <dbReference type="NCBI Taxonomy" id="1608454"/>
    <lineage>
        <taxon>Eukaryota</taxon>
        <taxon>Metazoa</taxon>
        <taxon>Chordata</taxon>
        <taxon>Craniata</taxon>
        <taxon>Vertebrata</taxon>
        <taxon>Euteleostomi</taxon>
        <taxon>Actinopterygii</taxon>
        <taxon>Neopterygii</taxon>
        <taxon>Teleostei</taxon>
        <taxon>Ostariophysi</taxon>
        <taxon>Cypriniformes</taxon>
        <taxon>Cyprinidae</taxon>
        <taxon>Cyprininae</taxon>
        <taxon>Sinocyclocheilus</taxon>
    </lineage>
</organism>
<evidence type="ECO:0000256" key="1">
    <source>
        <dbReference type="SAM" id="Coils"/>
    </source>
</evidence>
<dbReference type="InterPro" id="IPR008984">
    <property type="entry name" value="SMAD_FHA_dom_sf"/>
</dbReference>
<name>A0A671K2S8_9TELE</name>
<reference evidence="4" key="2">
    <citation type="submission" date="2025-09" db="UniProtKB">
        <authorList>
            <consortium name="Ensembl"/>
        </authorList>
    </citation>
    <scope>IDENTIFICATION</scope>
</reference>
<evidence type="ECO:0000313" key="4">
    <source>
        <dbReference type="Ensembl" id="ENSSANP00000000836.1"/>
    </source>
</evidence>
<protein>
    <submittedName>
        <fullName evidence="4">Forkhead-associated (FHA) phosphopeptide binding domain 1</fullName>
    </submittedName>
</protein>
<dbReference type="Proteomes" id="UP000472260">
    <property type="component" value="Unassembled WGS sequence"/>
</dbReference>
<accession>A0A671K2S8</accession>
<dbReference type="SMART" id="SM00240">
    <property type="entry name" value="FHA"/>
    <property type="match status" value="1"/>
</dbReference>
<keyword evidence="5" id="KW-1185">Reference proteome</keyword>
<dbReference type="InterPro" id="IPR052642">
    <property type="entry name" value="CC-FHA_domain"/>
</dbReference>
<dbReference type="SUPFAM" id="SSF49879">
    <property type="entry name" value="SMAD/FHA domain"/>
    <property type="match status" value="1"/>
</dbReference>
<feature type="region of interest" description="Disordered" evidence="2">
    <location>
        <begin position="120"/>
        <end position="165"/>
    </location>
</feature>
<feature type="domain" description="FHA" evidence="3">
    <location>
        <begin position="19"/>
        <end position="70"/>
    </location>
</feature>
<dbReference type="InterPro" id="IPR000253">
    <property type="entry name" value="FHA_dom"/>
</dbReference>
<keyword evidence="1" id="KW-0175">Coiled coil</keyword>
<dbReference type="AlphaFoldDB" id="A0A671K2S8"/>
<sequence>MRGYLKTLNWVFKLQPKSTTIGRHKDSDFCLQNSGVDECHATIDWCEADGCYVIRDLNSAHGTYVNDCRIHNATVRLSPGDQLHFGYGGSTYELCIDSEKSFPLLAAHSPIPQAWVRARTTSVSPHPPTRPRPMSAGSKRGPNALDRKTQSSRPGSRSCNTGRACYLRSKTQPNNSQSIHVFPMEEEERVHRLGDGHVHVSVCFEDESQRKDDAIVALKEEVSALKLQLSQKKQGDPDVTYRLCCLERDIKEKKDQIQQLKQQMLELQRCSGEMLGQAVTERDQKISSLLEQMDKLKNENNSSAALVSSLKKDVSAREKQALKLASEVDKLRQDVRHKDTKLTNVMDKVPASLSFYSPLSSVDVMMPFLLFKMFYQ</sequence>
<feature type="compositionally biased region" description="Polar residues" evidence="2">
    <location>
        <begin position="151"/>
        <end position="161"/>
    </location>
</feature>
<evidence type="ECO:0000256" key="2">
    <source>
        <dbReference type="SAM" id="MobiDB-lite"/>
    </source>
</evidence>
<dbReference type="PANTHER" id="PTHR18853:SF10">
    <property type="entry name" value="FHA DOMAIN-CONTAINING PROTEIN"/>
    <property type="match status" value="1"/>
</dbReference>
<dbReference type="PANTHER" id="PTHR18853">
    <property type="entry name" value="FORKHEAD-ASSOCIATED DOMAIN-CONTAINING PROTEIN 1-RELATED"/>
    <property type="match status" value="1"/>
</dbReference>
<feature type="coiled-coil region" evidence="1">
    <location>
        <begin position="243"/>
        <end position="313"/>
    </location>
</feature>
<evidence type="ECO:0000259" key="3">
    <source>
        <dbReference type="PROSITE" id="PS50006"/>
    </source>
</evidence>
<dbReference type="CDD" id="cd22700">
    <property type="entry name" value="FHA_FHAD1"/>
    <property type="match status" value="1"/>
</dbReference>
<evidence type="ECO:0000313" key="5">
    <source>
        <dbReference type="Proteomes" id="UP000472260"/>
    </source>
</evidence>
<dbReference type="Gene3D" id="2.60.200.20">
    <property type="match status" value="1"/>
</dbReference>
<proteinExistence type="predicted"/>
<dbReference type="Pfam" id="PF00498">
    <property type="entry name" value="FHA"/>
    <property type="match status" value="1"/>
</dbReference>
<dbReference type="Ensembl" id="ENSSANT00000000921.1">
    <property type="protein sequence ID" value="ENSSANP00000000836.1"/>
    <property type="gene ID" value="ENSSANG00000000556.1"/>
</dbReference>
<reference evidence="4" key="1">
    <citation type="submission" date="2025-08" db="UniProtKB">
        <authorList>
            <consortium name="Ensembl"/>
        </authorList>
    </citation>
    <scope>IDENTIFICATION</scope>
</reference>